<dbReference type="EMBL" id="LTDL01000014">
    <property type="protein sequence ID" value="OAG32019.1"/>
    <property type="molecule type" value="Genomic_DNA"/>
</dbReference>
<dbReference type="InterPro" id="IPR001680">
    <property type="entry name" value="WD40_rpt"/>
</dbReference>
<comment type="caution">
    <text evidence="5">The sequence shown here is derived from an EMBL/GenBank/DDBJ whole genome shotgun (WGS) entry which is preliminary data.</text>
</comment>
<evidence type="ECO:0000256" key="3">
    <source>
        <dbReference type="PROSITE-ProRule" id="PRU00221"/>
    </source>
</evidence>
<feature type="domain" description="COPA/B TPR" evidence="4">
    <location>
        <begin position="597"/>
        <end position="727"/>
    </location>
</feature>
<proteinExistence type="predicted"/>
<dbReference type="PANTHER" id="PTHR19876:SF2">
    <property type="entry name" value="COATOMER SUBUNIT BETA"/>
    <property type="match status" value="1"/>
</dbReference>
<dbReference type="Gene3D" id="1.25.40.470">
    <property type="match status" value="1"/>
</dbReference>
<protein>
    <submittedName>
        <fullName evidence="5">Coatomer, subunit beta</fullName>
    </submittedName>
</protein>
<dbReference type="Gene3D" id="2.130.10.10">
    <property type="entry name" value="YVTN repeat-like/Quinoprotein amine dehydrogenase"/>
    <property type="match status" value="1"/>
</dbReference>
<sequence length="747" mass="82274">MEKRNTGGFMEERNTGGFMEERISGRFEKARVKHLGVHKKSPLALAAVYNGDFELWNTATMTMIKSASIGEVPIRAGEFLEERESFVLGSDDGMVRVFCTDTFEIKEKVQAHKDFIRKIAVHPTLPYIATCSDDGSIKIWDYSKDLSPVRSLEGHTHFVMSAEFSPKDSKILISCSLDTTVRIWNIETGKSVAVLKGALTGLNAVAYIGEKYIVSGGDDGKVSVWDASTEALITSVPAHTGPVTSIATTAAGFLTAGEDGIVREWTKKRFRPETAVPARLQRLWCVGQTQSKDIVAGGDEGLCFIKKAQTTSLFSFKVQGEEARIIFTEDTTIKQVKTSNPQAQKSVTTLSYLPDRLEVSDSGRYLAVETDGTVYIYTILGFLLQLTVPGHSLIWTGPEDFLIVHGTDIVQYTEFEVDRKVVVSYPDQSRAPVKSIQKVSQTSPNTEPQVLVQTQSSASCIIDRQGRVLFALEEEAIGAHMHRDTCIAIYKDRVDVLTRTQTLNQYRCKVSSWCAKNSTVFIHGGGKVSYFVVPDAPSESAPIIPMAMDQLSSTGVVLGVTDRLWYIDNGKLGCFPIDWEFAAFQGSVVSGVLPKGIPPALSKDCVHFLVRMDRLEDALAVSLDQDEKFELLLKLGRLDEAVAISNSEAKYSRLCGLLVERGEILQALECAKKGSSIENEILLSSIVNDTTQLRSASEKAYRQGKLLIALAAAHRSDNTELCKTIFKDSPYEEVFNRAQGLGHSRDP</sequence>
<dbReference type="PROSITE" id="PS00678">
    <property type="entry name" value="WD_REPEATS_1"/>
    <property type="match status" value="2"/>
</dbReference>
<dbReference type="VEuPathDB" id="MicrosporidiaDB:NEDG_00494"/>
<evidence type="ECO:0000256" key="2">
    <source>
        <dbReference type="ARBA" id="ARBA00022737"/>
    </source>
</evidence>
<dbReference type="Proteomes" id="UP000185944">
    <property type="component" value="Unassembled WGS sequence"/>
</dbReference>
<dbReference type="PROSITE" id="PS50294">
    <property type="entry name" value="WD_REPEATS_REGION"/>
    <property type="match status" value="2"/>
</dbReference>
<dbReference type="SMART" id="SM00320">
    <property type="entry name" value="WD40"/>
    <property type="match status" value="6"/>
</dbReference>
<evidence type="ECO:0000313" key="6">
    <source>
        <dbReference type="Proteomes" id="UP000185944"/>
    </source>
</evidence>
<dbReference type="STRING" id="1805483.A0A177EM09"/>
<dbReference type="GO" id="GO:0006891">
    <property type="term" value="P:intra-Golgi vesicle-mediated transport"/>
    <property type="evidence" value="ECO:0007669"/>
    <property type="project" value="TreeGrafter"/>
</dbReference>
<organism evidence="5 6">
    <name type="scientific">Nematocida displodere</name>
    <dbReference type="NCBI Taxonomy" id="1805483"/>
    <lineage>
        <taxon>Eukaryota</taxon>
        <taxon>Fungi</taxon>
        <taxon>Fungi incertae sedis</taxon>
        <taxon>Microsporidia</taxon>
        <taxon>Nematocida</taxon>
    </lineage>
</organism>
<feature type="repeat" description="WD" evidence="3">
    <location>
        <begin position="195"/>
        <end position="235"/>
    </location>
</feature>
<feature type="repeat" description="WD" evidence="3">
    <location>
        <begin position="152"/>
        <end position="194"/>
    </location>
</feature>
<dbReference type="InterPro" id="IPR050844">
    <property type="entry name" value="Coatomer_complex_subunit"/>
</dbReference>
<dbReference type="PRINTS" id="PR00320">
    <property type="entry name" value="GPROTEINBRPT"/>
</dbReference>
<dbReference type="GO" id="GO:0030126">
    <property type="term" value="C:COPI vesicle coat"/>
    <property type="evidence" value="ECO:0007669"/>
    <property type="project" value="TreeGrafter"/>
</dbReference>
<dbReference type="SUPFAM" id="SSF50978">
    <property type="entry name" value="WD40 repeat-like"/>
    <property type="match status" value="1"/>
</dbReference>
<evidence type="ECO:0000313" key="5">
    <source>
        <dbReference type="EMBL" id="OAG32019.1"/>
    </source>
</evidence>
<evidence type="ECO:0000259" key="4">
    <source>
        <dbReference type="Pfam" id="PF23953"/>
    </source>
</evidence>
<dbReference type="GO" id="GO:0006888">
    <property type="term" value="P:endoplasmic reticulum to Golgi vesicle-mediated transport"/>
    <property type="evidence" value="ECO:0007669"/>
    <property type="project" value="TreeGrafter"/>
</dbReference>
<keyword evidence="2" id="KW-0677">Repeat</keyword>
<accession>A0A177EM09</accession>
<dbReference type="AlphaFoldDB" id="A0A177EM09"/>
<reference evidence="5 6" key="1">
    <citation type="submission" date="2016-02" db="EMBL/GenBank/DDBJ databases">
        <title>Discovery of a natural microsporidian pathogen with a broad tissue tropism in Caenorhabditis elegans.</title>
        <authorList>
            <person name="Luallen R.J."/>
            <person name="Reinke A.W."/>
            <person name="Tong L."/>
            <person name="Botts M.R."/>
            <person name="Felix M.-A."/>
            <person name="Troemel E.R."/>
        </authorList>
    </citation>
    <scope>NUCLEOTIDE SEQUENCE [LARGE SCALE GENOMIC DNA]</scope>
    <source>
        <strain evidence="5 6">JUm2807</strain>
    </source>
</reference>
<dbReference type="InterPro" id="IPR015943">
    <property type="entry name" value="WD40/YVTN_repeat-like_dom_sf"/>
</dbReference>
<dbReference type="InterPro" id="IPR056176">
    <property type="entry name" value="TPR_COPA_B"/>
</dbReference>
<dbReference type="InterPro" id="IPR036322">
    <property type="entry name" value="WD40_repeat_dom_sf"/>
</dbReference>
<dbReference type="InterPro" id="IPR019775">
    <property type="entry name" value="WD40_repeat_CS"/>
</dbReference>
<dbReference type="PROSITE" id="PS50082">
    <property type="entry name" value="WD_REPEATS_2"/>
    <property type="match status" value="3"/>
</dbReference>
<evidence type="ECO:0000256" key="1">
    <source>
        <dbReference type="ARBA" id="ARBA00022574"/>
    </source>
</evidence>
<feature type="repeat" description="WD" evidence="3">
    <location>
        <begin position="109"/>
        <end position="141"/>
    </location>
</feature>
<dbReference type="CDD" id="cd00200">
    <property type="entry name" value="WD40"/>
    <property type="match status" value="1"/>
</dbReference>
<dbReference type="GO" id="GO:0006886">
    <property type="term" value="P:intracellular protein transport"/>
    <property type="evidence" value="ECO:0007669"/>
    <property type="project" value="TreeGrafter"/>
</dbReference>
<dbReference type="Pfam" id="PF00400">
    <property type="entry name" value="WD40"/>
    <property type="match status" value="3"/>
</dbReference>
<keyword evidence="1 3" id="KW-0853">WD repeat</keyword>
<dbReference type="RefSeq" id="XP_067545620.1">
    <property type="nucleotide sequence ID" value="XM_067687912.1"/>
</dbReference>
<dbReference type="InterPro" id="IPR020472">
    <property type="entry name" value="WD40_PAC1"/>
</dbReference>
<dbReference type="PANTHER" id="PTHR19876">
    <property type="entry name" value="COATOMER"/>
    <property type="match status" value="1"/>
</dbReference>
<keyword evidence="6" id="KW-1185">Reference proteome</keyword>
<dbReference type="GeneID" id="93646844"/>
<name>A0A177EM09_9MICR</name>
<dbReference type="Pfam" id="PF23953">
    <property type="entry name" value="TPR_COPA_B"/>
    <property type="match status" value="1"/>
</dbReference>
<dbReference type="GO" id="GO:0006890">
    <property type="term" value="P:retrograde vesicle-mediated transport, Golgi to endoplasmic reticulum"/>
    <property type="evidence" value="ECO:0007669"/>
    <property type="project" value="TreeGrafter"/>
</dbReference>
<gene>
    <name evidence="5" type="ORF">NEDG_00494</name>
</gene>
<dbReference type="OrthoDB" id="10261470at2759"/>